<dbReference type="Proteomes" id="UP000659047">
    <property type="component" value="Unassembled WGS sequence"/>
</dbReference>
<reference evidence="8" key="1">
    <citation type="submission" date="2021-01" db="EMBL/GenBank/DDBJ databases">
        <title>Intestinitalea alba gen. nov., sp. nov., a novel genus of the family Enterobacteriaceae, isolated from the gut of the plastic-eating mealworm Tenebrio molitor L.</title>
        <authorList>
            <person name="Yang Y."/>
        </authorList>
    </citation>
    <scope>NUCLEOTIDE SEQUENCE</scope>
    <source>
        <strain evidence="8">BIT-L3</strain>
    </source>
</reference>
<keyword evidence="4 6" id="KW-1133">Transmembrane helix</keyword>
<dbReference type="InterPro" id="IPR000849">
    <property type="entry name" value="Sugar_P_transporter"/>
</dbReference>
<feature type="transmembrane region" description="Helical" evidence="6">
    <location>
        <begin position="86"/>
        <end position="105"/>
    </location>
</feature>
<evidence type="ECO:0000313" key="9">
    <source>
        <dbReference type="Proteomes" id="UP000659047"/>
    </source>
</evidence>
<keyword evidence="8" id="KW-0675">Receptor</keyword>
<evidence type="ECO:0000259" key="7">
    <source>
        <dbReference type="PROSITE" id="PS50850"/>
    </source>
</evidence>
<feature type="transmembrane region" description="Helical" evidence="6">
    <location>
        <begin position="279"/>
        <end position="299"/>
    </location>
</feature>
<dbReference type="SUPFAM" id="SSF103473">
    <property type="entry name" value="MFS general substrate transporter"/>
    <property type="match status" value="1"/>
</dbReference>
<name>A0A8K0V8M0_9ENTR</name>
<comment type="caution">
    <text evidence="8">The sequence shown here is derived from an EMBL/GenBank/DDBJ whole genome shotgun (WGS) entry which is preliminary data.</text>
</comment>
<feature type="transmembrane region" description="Helical" evidence="6">
    <location>
        <begin position="21"/>
        <end position="39"/>
    </location>
</feature>
<dbReference type="InterPro" id="IPR020846">
    <property type="entry name" value="MFS_dom"/>
</dbReference>
<dbReference type="PROSITE" id="PS50850">
    <property type="entry name" value="MFS"/>
    <property type="match status" value="1"/>
</dbReference>
<evidence type="ECO:0000256" key="5">
    <source>
        <dbReference type="ARBA" id="ARBA00023136"/>
    </source>
</evidence>
<proteinExistence type="predicted"/>
<dbReference type="GO" id="GO:0035435">
    <property type="term" value="P:phosphate ion transmembrane transport"/>
    <property type="evidence" value="ECO:0007669"/>
    <property type="project" value="TreeGrafter"/>
</dbReference>
<dbReference type="InterPro" id="IPR051337">
    <property type="entry name" value="OPA_Antiporter"/>
</dbReference>
<feature type="transmembrane region" description="Helical" evidence="6">
    <location>
        <begin position="311"/>
        <end position="329"/>
    </location>
</feature>
<dbReference type="PANTHER" id="PTHR43826:SF3">
    <property type="entry name" value="GLUCOSE-6-PHOSPHATE EXCHANGER SLC37A4"/>
    <property type="match status" value="1"/>
</dbReference>
<dbReference type="AlphaFoldDB" id="A0A8K0V8M0"/>
<evidence type="ECO:0000256" key="3">
    <source>
        <dbReference type="ARBA" id="ARBA00022692"/>
    </source>
</evidence>
<dbReference type="RefSeq" id="WP_238715185.1">
    <property type="nucleotide sequence ID" value="NZ_JAEPBH010000062.1"/>
</dbReference>
<feature type="transmembrane region" description="Helical" evidence="6">
    <location>
        <begin position="59"/>
        <end position="79"/>
    </location>
</feature>
<dbReference type="InterPro" id="IPR036259">
    <property type="entry name" value="MFS_trans_sf"/>
</dbReference>
<accession>A0A8K0V8M0</accession>
<keyword evidence="9" id="KW-1185">Reference proteome</keyword>
<feature type="transmembrane region" description="Helical" evidence="6">
    <location>
        <begin position="335"/>
        <end position="359"/>
    </location>
</feature>
<evidence type="ECO:0000256" key="1">
    <source>
        <dbReference type="ARBA" id="ARBA00004127"/>
    </source>
</evidence>
<sequence length="442" mass="48840">MPQPLSPQEINQRYRYWRARLLITMAAGYAAFYLTRKSLNVALPDMQQALALDKADIGLLGTLFYTAYGLSKFGCGLWYDRYGPREFMGAGLVATGILNLVFALGDNLPLLLTTWALNGFFQGWGWPPCARLLTQWYSRNERGLWWGCWNMSINIGGALLPLLCVLLASLWGWRAALMAPGIIAIASGMWLCTRLCGTPQQEGLPCIGEWRQDALELRQQRQSPPQPLWPMLRDSVLANRAIWLLGLMYVLVYLIRIALNDWGNIWMAEGRGASLLGANAAVILFEAGGLLGALFAGWGSDLLFRGQRAPMILLFALGMFITVCALWLMPVHHYALLAAIFFSCGFFVFGPQMLTGLAAVEYCHKDAAGSVTGFLGLFAYLGAALAGWPLALVIERYGWPGMFITLTAAATLIAVLLMPLLLAAEETPDTPNRRVFYPDPQQ</sequence>
<feature type="domain" description="Major facilitator superfamily (MFS) profile" evidence="7">
    <location>
        <begin position="21"/>
        <end position="426"/>
    </location>
</feature>
<keyword evidence="3 6" id="KW-0812">Transmembrane</keyword>
<keyword evidence="5 6" id="KW-0472">Membrane</keyword>
<dbReference type="GO" id="GO:0005886">
    <property type="term" value="C:plasma membrane"/>
    <property type="evidence" value="ECO:0007669"/>
    <property type="project" value="TreeGrafter"/>
</dbReference>
<feature type="transmembrane region" description="Helical" evidence="6">
    <location>
        <begin position="241"/>
        <end position="259"/>
    </location>
</feature>
<evidence type="ECO:0000256" key="2">
    <source>
        <dbReference type="ARBA" id="ARBA00022475"/>
    </source>
</evidence>
<dbReference type="PIRSF" id="PIRSF002808">
    <property type="entry name" value="Hexose_phosphate_transp"/>
    <property type="match status" value="1"/>
</dbReference>
<keyword evidence="2" id="KW-1003">Cell membrane</keyword>
<evidence type="ECO:0000256" key="6">
    <source>
        <dbReference type="SAM" id="Phobius"/>
    </source>
</evidence>
<dbReference type="Pfam" id="PF07690">
    <property type="entry name" value="MFS_1"/>
    <property type="match status" value="1"/>
</dbReference>
<feature type="transmembrane region" description="Helical" evidence="6">
    <location>
        <begin position="403"/>
        <end position="424"/>
    </location>
</feature>
<evidence type="ECO:0000313" key="8">
    <source>
        <dbReference type="EMBL" id="MBK4716924.1"/>
    </source>
</evidence>
<comment type="subcellular location">
    <subcellularLocation>
        <location evidence="1">Endomembrane system</location>
        <topology evidence="1">Multi-pass membrane protein</topology>
    </subcellularLocation>
</comment>
<dbReference type="Gene3D" id="1.20.1250.20">
    <property type="entry name" value="MFS general substrate transporter like domains"/>
    <property type="match status" value="2"/>
</dbReference>
<dbReference type="EMBL" id="JAEPBH010000062">
    <property type="protein sequence ID" value="MBK4716924.1"/>
    <property type="molecule type" value="Genomic_DNA"/>
</dbReference>
<feature type="transmembrane region" description="Helical" evidence="6">
    <location>
        <begin position="371"/>
        <end position="391"/>
    </location>
</feature>
<protein>
    <submittedName>
        <fullName evidence="8">MFS transporter family glucose-6-phosphate receptor UhpC</fullName>
    </submittedName>
</protein>
<feature type="transmembrane region" description="Helical" evidence="6">
    <location>
        <begin position="151"/>
        <end position="173"/>
    </location>
</feature>
<dbReference type="NCBIfam" id="NF008661">
    <property type="entry name" value="PRK11663.1"/>
    <property type="match status" value="1"/>
</dbReference>
<dbReference type="PANTHER" id="PTHR43826">
    <property type="entry name" value="GLUCOSE-6-PHOSPHATE EXCHANGER SLC37A4"/>
    <property type="match status" value="1"/>
</dbReference>
<organism evidence="8 9">
    <name type="scientific">Tenebrionibacter intestinalis</name>
    <dbReference type="NCBI Taxonomy" id="2799638"/>
    <lineage>
        <taxon>Bacteria</taxon>
        <taxon>Pseudomonadati</taxon>
        <taxon>Pseudomonadota</taxon>
        <taxon>Gammaproteobacteria</taxon>
        <taxon>Enterobacterales</taxon>
        <taxon>Enterobacteriaceae</taxon>
        <taxon>Tenebrionibacter/Tenebrionicola group</taxon>
        <taxon>Tenebrionibacter</taxon>
    </lineage>
</organism>
<dbReference type="GO" id="GO:0061513">
    <property type="term" value="F:glucose 6-phosphate:phosphate antiporter activity"/>
    <property type="evidence" value="ECO:0007669"/>
    <property type="project" value="TreeGrafter"/>
</dbReference>
<dbReference type="InterPro" id="IPR011701">
    <property type="entry name" value="MFS"/>
</dbReference>
<gene>
    <name evidence="8" type="primary">uhpC</name>
    <name evidence="8" type="ORF">JJB97_16620</name>
</gene>
<dbReference type="GO" id="GO:0012505">
    <property type="term" value="C:endomembrane system"/>
    <property type="evidence" value="ECO:0007669"/>
    <property type="project" value="UniProtKB-SubCell"/>
</dbReference>
<evidence type="ECO:0000256" key="4">
    <source>
        <dbReference type="ARBA" id="ARBA00022989"/>
    </source>
</evidence>